<dbReference type="InterPro" id="IPR013324">
    <property type="entry name" value="RNA_pol_sigma_r3/r4-like"/>
</dbReference>
<feature type="domain" description="RNA polymerase sigma-70 region 2" evidence="5">
    <location>
        <begin position="47"/>
        <end position="108"/>
    </location>
</feature>
<evidence type="ECO:0000313" key="8">
    <source>
        <dbReference type="Proteomes" id="UP001597307"/>
    </source>
</evidence>
<dbReference type="SUPFAM" id="SSF88659">
    <property type="entry name" value="Sigma3 and sigma4 domains of RNA polymerase sigma factors"/>
    <property type="match status" value="1"/>
</dbReference>
<dbReference type="RefSeq" id="WP_343881680.1">
    <property type="nucleotide sequence ID" value="NZ_BAAAIJ010000059.1"/>
</dbReference>
<evidence type="ECO:0000256" key="4">
    <source>
        <dbReference type="ARBA" id="ARBA00023163"/>
    </source>
</evidence>
<dbReference type="EMBL" id="JBHUGA010000067">
    <property type="protein sequence ID" value="MFD1848167.1"/>
    <property type="molecule type" value="Genomic_DNA"/>
</dbReference>
<dbReference type="PANTHER" id="PTHR43133">
    <property type="entry name" value="RNA POLYMERASE ECF-TYPE SIGMA FACTO"/>
    <property type="match status" value="1"/>
</dbReference>
<evidence type="ECO:0000256" key="2">
    <source>
        <dbReference type="ARBA" id="ARBA00023015"/>
    </source>
</evidence>
<dbReference type="Gene3D" id="1.10.1740.10">
    <property type="match status" value="1"/>
</dbReference>
<gene>
    <name evidence="7" type="primary">sigK</name>
    <name evidence="7" type="ORF">ACFSFX_16405</name>
</gene>
<dbReference type="Gene3D" id="1.10.10.10">
    <property type="entry name" value="Winged helix-like DNA-binding domain superfamily/Winged helix DNA-binding domain"/>
    <property type="match status" value="1"/>
</dbReference>
<keyword evidence="4" id="KW-0804">Transcription</keyword>
<evidence type="ECO:0000256" key="3">
    <source>
        <dbReference type="ARBA" id="ARBA00023082"/>
    </source>
</evidence>
<keyword evidence="3" id="KW-0731">Sigma factor</keyword>
<feature type="domain" description="RNA polymerase sigma factor 70 region 4 type 2" evidence="6">
    <location>
        <begin position="140"/>
        <end position="192"/>
    </location>
</feature>
<keyword evidence="2" id="KW-0805">Transcription regulation</keyword>
<proteinExistence type="inferred from homology"/>
<evidence type="ECO:0000259" key="5">
    <source>
        <dbReference type="Pfam" id="PF04542"/>
    </source>
</evidence>
<name>A0ABW4QBS2_9MICC</name>
<dbReference type="NCBIfam" id="TIGR02937">
    <property type="entry name" value="sigma70-ECF"/>
    <property type="match status" value="1"/>
</dbReference>
<comment type="similarity">
    <text evidence="1">Belongs to the sigma-70 factor family. ECF subfamily.</text>
</comment>
<dbReference type="PANTHER" id="PTHR43133:SF66">
    <property type="entry name" value="ECF RNA POLYMERASE SIGMA FACTOR SIGK"/>
    <property type="match status" value="1"/>
</dbReference>
<evidence type="ECO:0000313" key="7">
    <source>
        <dbReference type="EMBL" id="MFD1848167.1"/>
    </source>
</evidence>
<sequence length="206" mass="22625">MSYSSRFGPVDPPVQDPAQSHSLADLLARTADGDQEAFAALYGLTCKRVYGLVLRVIQNAAIAAEVVQEVYLMLWASSGQFDPDRGSPHSWILTLAHRRAVDRVRSEQSAIGRDAAYSLRSAAVRPNSVEDVVHHTLMSESVRKCLGSLTERQAEAIRLAYYGGMTYVEVAETLKIKLPTAKSRIQAGLTRLRDAMEADGYDALSR</sequence>
<dbReference type="SUPFAM" id="SSF88946">
    <property type="entry name" value="Sigma2 domain of RNA polymerase sigma factors"/>
    <property type="match status" value="1"/>
</dbReference>
<keyword evidence="8" id="KW-1185">Reference proteome</keyword>
<reference evidence="8" key="1">
    <citation type="journal article" date="2019" name="Int. J. Syst. Evol. Microbiol.">
        <title>The Global Catalogue of Microorganisms (GCM) 10K type strain sequencing project: providing services to taxonomists for standard genome sequencing and annotation.</title>
        <authorList>
            <consortium name="The Broad Institute Genomics Platform"/>
            <consortium name="The Broad Institute Genome Sequencing Center for Infectious Disease"/>
            <person name="Wu L."/>
            <person name="Ma J."/>
        </authorList>
    </citation>
    <scope>NUCLEOTIDE SEQUENCE [LARGE SCALE GENOMIC DNA]</scope>
    <source>
        <strain evidence="8">JCM 11496</strain>
    </source>
</reference>
<dbReference type="InterPro" id="IPR039425">
    <property type="entry name" value="RNA_pol_sigma-70-like"/>
</dbReference>
<dbReference type="Pfam" id="PF08281">
    <property type="entry name" value="Sigma70_r4_2"/>
    <property type="match status" value="1"/>
</dbReference>
<dbReference type="Proteomes" id="UP001597307">
    <property type="component" value="Unassembled WGS sequence"/>
</dbReference>
<dbReference type="NCBIfam" id="NF007228">
    <property type="entry name" value="PRK09646.1"/>
    <property type="match status" value="1"/>
</dbReference>
<dbReference type="InterPro" id="IPR013325">
    <property type="entry name" value="RNA_pol_sigma_r2"/>
</dbReference>
<comment type="caution">
    <text evidence="7">The sequence shown here is derived from an EMBL/GenBank/DDBJ whole genome shotgun (WGS) entry which is preliminary data.</text>
</comment>
<dbReference type="CDD" id="cd06171">
    <property type="entry name" value="Sigma70_r4"/>
    <property type="match status" value="1"/>
</dbReference>
<organism evidence="7 8">
    <name type="scientific">Arthrobacter flavus</name>
    <dbReference type="NCBI Taxonomy" id="95172"/>
    <lineage>
        <taxon>Bacteria</taxon>
        <taxon>Bacillati</taxon>
        <taxon>Actinomycetota</taxon>
        <taxon>Actinomycetes</taxon>
        <taxon>Micrococcales</taxon>
        <taxon>Micrococcaceae</taxon>
        <taxon>Arthrobacter</taxon>
    </lineage>
</organism>
<dbReference type="Pfam" id="PF04542">
    <property type="entry name" value="Sigma70_r2"/>
    <property type="match status" value="1"/>
</dbReference>
<protein>
    <submittedName>
        <fullName evidence="7">ECF RNA polymerase sigma factor SigK</fullName>
    </submittedName>
</protein>
<dbReference type="InterPro" id="IPR013249">
    <property type="entry name" value="RNA_pol_sigma70_r4_t2"/>
</dbReference>
<evidence type="ECO:0000256" key="1">
    <source>
        <dbReference type="ARBA" id="ARBA00010641"/>
    </source>
</evidence>
<accession>A0ABW4QBS2</accession>
<dbReference type="InterPro" id="IPR014284">
    <property type="entry name" value="RNA_pol_sigma-70_dom"/>
</dbReference>
<evidence type="ECO:0000259" key="6">
    <source>
        <dbReference type="Pfam" id="PF08281"/>
    </source>
</evidence>
<dbReference type="InterPro" id="IPR036388">
    <property type="entry name" value="WH-like_DNA-bd_sf"/>
</dbReference>
<dbReference type="InterPro" id="IPR007627">
    <property type="entry name" value="RNA_pol_sigma70_r2"/>
</dbReference>